<dbReference type="PANTHER" id="PTHR11890:SF44">
    <property type="entry name" value="X-LINKED INTERLEUKIN-1 RECEPTOR ACCESSORY PROTEIN-LIKE 2"/>
    <property type="match status" value="1"/>
</dbReference>
<sequence>IIPLLFVSYCSTTSSVSIAPHGGYLLIDEGLEYYLSCNAQQDKQLKQVQWLNPKQEVIGSNNGSDRIYNIFIKTLFTIKSVLVVQWMDKSLIGLYKCQATYENVTIEDFVYIDIAQTPRDMMKQIKFMGTTQNNYTTFEGSDLKIPCYAQYFSEKPMDSPYIPHLLWFFDNIQIFSDSLFHMTRDKYNLTQDSLLIKNFSLNDQGIYYCRAFITLRDELITKIYPVYVQLKESRWNENMTEFLENSTNSLDVELGLNYTFFCESNDTSVHLQWQALNGSIISKVNIENVTHQTIISYTLAMFPNRLYLQISPVTSKNIDTYICKSSTARNQEEIISITLVPNNIAELYGISFHSATISHYNVHVGDDVFIACRPEFLNFSRTLKFSLIPIMKIKKYKKFISENDDQHFIVNDGLHIKNVQINDSDLYACIGTILIPGNIVTSIYPIMLNVSYCSYVIVP</sequence>
<feature type="domain" description="Ig-like" evidence="11">
    <location>
        <begin position="118"/>
        <end position="211"/>
    </location>
</feature>
<keyword evidence="4" id="KW-1015">Disulfide bond</keyword>
<dbReference type="InterPro" id="IPR036179">
    <property type="entry name" value="Ig-like_dom_sf"/>
</dbReference>
<evidence type="ECO:0000256" key="8">
    <source>
        <dbReference type="ARBA" id="ARBA00038761"/>
    </source>
</evidence>
<dbReference type="EMBL" id="CAJNOQ010014245">
    <property type="protein sequence ID" value="CAF1337820.1"/>
    <property type="molecule type" value="Genomic_DNA"/>
</dbReference>
<keyword evidence="2" id="KW-1090">Inhibition of host innate immune response by virus</keyword>
<keyword evidence="2" id="KW-0945">Host-virus interaction</keyword>
<accession>A0A815GCI5</accession>
<evidence type="ECO:0000256" key="9">
    <source>
        <dbReference type="ARBA" id="ARBA00041012"/>
    </source>
</evidence>
<dbReference type="GO" id="GO:0039502">
    <property type="term" value="P:symbiont-mediated suppression of host type I interferon-mediated signaling pathway"/>
    <property type="evidence" value="ECO:0007669"/>
    <property type="project" value="UniProtKB-KW"/>
</dbReference>
<keyword evidence="3" id="KW-1114">Inhibition of host interferon signaling pathway by virus</keyword>
<evidence type="ECO:0000256" key="10">
    <source>
        <dbReference type="ARBA" id="ARBA00045444"/>
    </source>
</evidence>
<feature type="domain" description="Ig-like" evidence="11">
    <location>
        <begin position="225"/>
        <end position="336"/>
    </location>
</feature>
<dbReference type="PROSITE" id="PS50835">
    <property type="entry name" value="IG_LIKE"/>
    <property type="match status" value="3"/>
</dbReference>
<organism evidence="12 14">
    <name type="scientific">Didymodactylos carnosus</name>
    <dbReference type="NCBI Taxonomy" id="1234261"/>
    <lineage>
        <taxon>Eukaryota</taxon>
        <taxon>Metazoa</taxon>
        <taxon>Spiralia</taxon>
        <taxon>Gnathifera</taxon>
        <taxon>Rotifera</taxon>
        <taxon>Eurotatoria</taxon>
        <taxon>Bdelloidea</taxon>
        <taxon>Philodinida</taxon>
        <taxon>Philodinidae</taxon>
        <taxon>Didymodactylos</taxon>
    </lineage>
</organism>
<keyword evidence="7" id="KW-0393">Immunoglobulin domain</keyword>
<evidence type="ECO:0000313" key="12">
    <source>
        <dbReference type="EMBL" id="CAF1337820.1"/>
    </source>
</evidence>
<evidence type="ECO:0000313" key="13">
    <source>
        <dbReference type="EMBL" id="CAF4196518.1"/>
    </source>
</evidence>
<dbReference type="Proteomes" id="UP000663829">
    <property type="component" value="Unassembled WGS sequence"/>
</dbReference>
<dbReference type="PANTHER" id="PTHR11890">
    <property type="entry name" value="INTERLEUKIN-1 RECEPTOR FAMILY MEMBER"/>
    <property type="match status" value="1"/>
</dbReference>
<dbReference type="Gene3D" id="2.60.40.10">
    <property type="entry name" value="Immunoglobulins"/>
    <property type="match status" value="2"/>
</dbReference>
<dbReference type="AlphaFoldDB" id="A0A815GCI5"/>
<evidence type="ECO:0000256" key="6">
    <source>
        <dbReference type="ARBA" id="ARBA00023258"/>
    </source>
</evidence>
<dbReference type="SUPFAM" id="SSF48726">
    <property type="entry name" value="Immunoglobulin"/>
    <property type="match status" value="2"/>
</dbReference>
<dbReference type="SMART" id="SM00409">
    <property type="entry name" value="IG"/>
    <property type="match status" value="4"/>
</dbReference>
<dbReference type="InterPro" id="IPR015621">
    <property type="entry name" value="IL-1_rcpt_fam"/>
</dbReference>
<keyword evidence="14" id="KW-1185">Reference proteome</keyword>
<feature type="domain" description="Ig-like" evidence="11">
    <location>
        <begin position="3"/>
        <end position="107"/>
    </location>
</feature>
<dbReference type="InterPro" id="IPR013783">
    <property type="entry name" value="Ig-like_fold"/>
</dbReference>
<evidence type="ECO:0000256" key="1">
    <source>
        <dbReference type="ARBA" id="ARBA00022518"/>
    </source>
</evidence>
<keyword evidence="6" id="KW-0922">Interferon antiviral system evasion</keyword>
<evidence type="ECO:0000259" key="11">
    <source>
        <dbReference type="PROSITE" id="PS50835"/>
    </source>
</evidence>
<evidence type="ECO:0000256" key="4">
    <source>
        <dbReference type="ARBA" id="ARBA00023157"/>
    </source>
</evidence>
<keyword evidence="5" id="KW-0325">Glycoprotein</keyword>
<gene>
    <name evidence="12" type="ORF">GPM918_LOCUS30279</name>
    <name evidence="13" type="ORF">SRO942_LOCUS30890</name>
</gene>
<dbReference type="InterPro" id="IPR003599">
    <property type="entry name" value="Ig_sub"/>
</dbReference>
<evidence type="ECO:0000256" key="5">
    <source>
        <dbReference type="ARBA" id="ARBA00023180"/>
    </source>
</evidence>
<comment type="caution">
    <text evidence="12">The sequence shown here is derived from an EMBL/GenBank/DDBJ whole genome shotgun (WGS) entry which is preliminary data.</text>
</comment>
<evidence type="ECO:0000256" key="2">
    <source>
        <dbReference type="ARBA" id="ARBA00022632"/>
    </source>
</evidence>
<dbReference type="OrthoDB" id="190835at2759"/>
<name>A0A815GCI5_9BILA</name>
<comment type="subunit">
    <text evidence="8">Interacts with host IFNA1.</text>
</comment>
<evidence type="ECO:0000313" key="14">
    <source>
        <dbReference type="Proteomes" id="UP000663829"/>
    </source>
</evidence>
<evidence type="ECO:0000256" key="3">
    <source>
        <dbReference type="ARBA" id="ARBA00022830"/>
    </source>
</evidence>
<feature type="non-terminal residue" evidence="12">
    <location>
        <position position="1"/>
    </location>
</feature>
<keyword evidence="2" id="KW-0899">Viral immunoevasion</keyword>
<evidence type="ECO:0000256" key="7">
    <source>
        <dbReference type="ARBA" id="ARBA00023319"/>
    </source>
</evidence>
<comment type="function">
    <text evidence="10">Counteracts the antiviral effects of host IFN-alpha/beta and key IFN-inducible proteins involved in viral RNA degradation suxh as host OAS1. Acts as a soluble IFN-alpha receptor and thus inhibits the interaction between host IFN-alpha and its receptor.</text>
</comment>
<dbReference type="InterPro" id="IPR007110">
    <property type="entry name" value="Ig-like_dom"/>
</dbReference>
<reference evidence="12" key="1">
    <citation type="submission" date="2021-02" db="EMBL/GenBank/DDBJ databases">
        <authorList>
            <person name="Nowell W R."/>
        </authorList>
    </citation>
    <scope>NUCLEOTIDE SEQUENCE</scope>
</reference>
<dbReference type="Proteomes" id="UP000681722">
    <property type="component" value="Unassembled WGS sequence"/>
</dbReference>
<keyword evidence="1" id="KW-0244">Early protein</keyword>
<dbReference type="EMBL" id="CAJOBC010056992">
    <property type="protein sequence ID" value="CAF4196518.1"/>
    <property type="molecule type" value="Genomic_DNA"/>
</dbReference>
<protein>
    <recommendedName>
        <fullName evidence="9">Soluble interferon alpha/beta receptor OPG204</fullName>
    </recommendedName>
</protein>
<proteinExistence type="predicted"/>